<gene>
    <name evidence="1" type="ORF">AWRI4233_LOCUS5775</name>
</gene>
<evidence type="ECO:0000313" key="2">
    <source>
        <dbReference type="Proteomes" id="UP000714618"/>
    </source>
</evidence>
<dbReference type="AlphaFoldDB" id="A0A9N8JYC3"/>
<dbReference type="Proteomes" id="UP000714618">
    <property type="component" value="Unassembled WGS sequence"/>
</dbReference>
<organism evidence="1 2">
    <name type="scientific">Aureobasidium mustum</name>
    <dbReference type="NCBI Taxonomy" id="2773714"/>
    <lineage>
        <taxon>Eukaryota</taxon>
        <taxon>Fungi</taxon>
        <taxon>Dikarya</taxon>
        <taxon>Ascomycota</taxon>
        <taxon>Pezizomycotina</taxon>
        <taxon>Dothideomycetes</taxon>
        <taxon>Dothideomycetidae</taxon>
        <taxon>Dothideales</taxon>
        <taxon>Saccotheciaceae</taxon>
        <taxon>Aureobasidium</taxon>
    </lineage>
</organism>
<protein>
    <submittedName>
        <fullName evidence="1">Uncharacterized protein</fullName>
    </submittedName>
</protein>
<dbReference type="EMBL" id="CAIJEO010000007">
    <property type="protein sequence ID" value="CAD0096532.1"/>
    <property type="molecule type" value="Genomic_DNA"/>
</dbReference>
<keyword evidence="2" id="KW-1185">Reference proteome</keyword>
<name>A0A9N8JYC3_9PEZI</name>
<reference evidence="1" key="1">
    <citation type="submission" date="2020-06" db="EMBL/GenBank/DDBJ databases">
        <authorList>
            <person name="Onetto C."/>
        </authorList>
    </citation>
    <scope>NUCLEOTIDE SEQUENCE</scope>
</reference>
<accession>A0A9N8JYC3</accession>
<evidence type="ECO:0000313" key="1">
    <source>
        <dbReference type="EMBL" id="CAD0096532.1"/>
    </source>
</evidence>
<comment type="caution">
    <text evidence="1">The sequence shown here is derived from an EMBL/GenBank/DDBJ whole genome shotgun (WGS) entry which is preliminary data.</text>
</comment>
<proteinExistence type="predicted"/>
<sequence>MSIAAQQTASSPMETTTEDVDMIASSVLPASNDDNSPSLATQCMAFQTRIDSVRTITYVLHP</sequence>